<feature type="domain" description="Rhodanese" evidence="1">
    <location>
        <begin position="16"/>
        <end position="104"/>
    </location>
</feature>
<dbReference type="Pfam" id="PF00581">
    <property type="entry name" value="Rhodanese"/>
    <property type="match status" value="1"/>
</dbReference>
<evidence type="ECO:0000313" key="2">
    <source>
        <dbReference type="EMBL" id="SVA36522.1"/>
    </source>
</evidence>
<dbReference type="InterPro" id="IPR001763">
    <property type="entry name" value="Rhodanese-like_dom"/>
</dbReference>
<dbReference type="PANTHER" id="PTHR45431">
    <property type="entry name" value="RHODANESE-LIKE DOMAIN-CONTAINING PROTEIN 15, CHLOROPLASTIC"/>
    <property type="match status" value="1"/>
</dbReference>
<sequence>MNIISIDELHEKIDNLGDNDLVLDVRSPGEFGSGHIKGARNQDHETVTDIAEELKTLDTVYVHCKMGGRAKMASEALENAGLTNVVCVGNGGMERWGEMGWPVE</sequence>
<reference evidence="2" key="1">
    <citation type="submission" date="2018-05" db="EMBL/GenBank/DDBJ databases">
        <authorList>
            <person name="Lanie J.A."/>
            <person name="Ng W.-L."/>
            <person name="Kazmierczak K.M."/>
            <person name="Andrzejewski T.M."/>
            <person name="Davidsen T.M."/>
            <person name="Wayne K.J."/>
            <person name="Tettelin H."/>
            <person name="Glass J.I."/>
            <person name="Rusch D."/>
            <person name="Podicherti R."/>
            <person name="Tsui H.-C.T."/>
            <person name="Winkler M.E."/>
        </authorList>
    </citation>
    <scope>NUCLEOTIDE SEQUENCE</scope>
</reference>
<dbReference type="InterPro" id="IPR036873">
    <property type="entry name" value="Rhodanese-like_dom_sf"/>
</dbReference>
<evidence type="ECO:0000259" key="1">
    <source>
        <dbReference type="PROSITE" id="PS50206"/>
    </source>
</evidence>
<protein>
    <recommendedName>
        <fullName evidence="1">Rhodanese domain-containing protein</fullName>
    </recommendedName>
</protein>
<dbReference type="PROSITE" id="PS50206">
    <property type="entry name" value="RHODANESE_3"/>
    <property type="match status" value="1"/>
</dbReference>
<dbReference type="CDD" id="cd00158">
    <property type="entry name" value="RHOD"/>
    <property type="match status" value="1"/>
</dbReference>
<organism evidence="2">
    <name type="scientific">marine metagenome</name>
    <dbReference type="NCBI Taxonomy" id="408172"/>
    <lineage>
        <taxon>unclassified sequences</taxon>
        <taxon>metagenomes</taxon>
        <taxon>ecological metagenomes</taxon>
    </lineage>
</organism>
<dbReference type="PANTHER" id="PTHR45431:SF3">
    <property type="entry name" value="RHODANESE-LIKE DOMAIN-CONTAINING PROTEIN 15, CHLOROPLASTIC"/>
    <property type="match status" value="1"/>
</dbReference>
<dbReference type="AlphaFoldDB" id="A0A381V818"/>
<gene>
    <name evidence="2" type="ORF">METZ01_LOCUS89376</name>
</gene>
<name>A0A381V818_9ZZZZ</name>
<accession>A0A381V818</accession>
<dbReference type="SMART" id="SM00450">
    <property type="entry name" value="RHOD"/>
    <property type="match status" value="1"/>
</dbReference>
<proteinExistence type="predicted"/>
<dbReference type="EMBL" id="UINC01008104">
    <property type="protein sequence ID" value="SVA36522.1"/>
    <property type="molecule type" value="Genomic_DNA"/>
</dbReference>
<dbReference type="InterPro" id="IPR052367">
    <property type="entry name" value="Thiosulfate_ST/Rhodanese-like"/>
</dbReference>
<dbReference type="Gene3D" id="3.40.250.10">
    <property type="entry name" value="Rhodanese-like domain"/>
    <property type="match status" value="1"/>
</dbReference>
<dbReference type="SUPFAM" id="SSF52821">
    <property type="entry name" value="Rhodanese/Cell cycle control phosphatase"/>
    <property type="match status" value="1"/>
</dbReference>